<reference evidence="2" key="1">
    <citation type="submission" date="2022-01" db="EMBL/GenBank/DDBJ databases">
        <authorList>
            <person name="King R."/>
        </authorList>
    </citation>
    <scope>NUCLEOTIDE SEQUENCE</scope>
</reference>
<evidence type="ECO:0000256" key="1">
    <source>
        <dbReference type="SAM" id="MobiDB-lite"/>
    </source>
</evidence>
<keyword evidence="3" id="KW-1185">Reference proteome</keyword>
<evidence type="ECO:0000313" key="3">
    <source>
        <dbReference type="Proteomes" id="UP001152798"/>
    </source>
</evidence>
<gene>
    <name evidence="2" type="ORF">NEZAVI_LOCUS2081</name>
</gene>
<dbReference type="AlphaFoldDB" id="A0A9P0H325"/>
<protein>
    <submittedName>
        <fullName evidence="2">Uncharacterized protein</fullName>
    </submittedName>
</protein>
<accession>A0A9P0H325</accession>
<dbReference type="OrthoDB" id="10578707at2759"/>
<sequence length="158" mass="16630">MSPAVPSEAPVLYHNSRGRTAELGPSETRSTAEIGTAAGSGHTMGVSTAQCITCLWCTKISQKPGDKGRKETGAGWPIPGVKGLVFSKLPEITETGTGASAETGFSALSLRLRIVLEHRTNIDMINKAGRTWITVAEGGRKSRVVKMKAGYDCTGQIA</sequence>
<feature type="region of interest" description="Disordered" evidence="1">
    <location>
        <begin position="1"/>
        <end position="30"/>
    </location>
</feature>
<proteinExistence type="predicted"/>
<dbReference type="Proteomes" id="UP001152798">
    <property type="component" value="Chromosome 1"/>
</dbReference>
<organism evidence="2 3">
    <name type="scientific">Nezara viridula</name>
    <name type="common">Southern green stink bug</name>
    <name type="synonym">Cimex viridulus</name>
    <dbReference type="NCBI Taxonomy" id="85310"/>
    <lineage>
        <taxon>Eukaryota</taxon>
        <taxon>Metazoa</taxon>
        <taxon>Ecdysozoa</taxon>
        <taxon>Arthropoda</taxon>
        <taxon>Hexapoda</taxon>
        <taxon>Insecta</taxon>
        <taxon>Pterygota</taxon>
        <taxon>Neoptera</taxon>
        <taxon>Paraneoptera</taxon>
        <taxon>Hemiptera</taxon>
        <taxon>Heteroptera</taxon>
        <taxon>Panheteroptera</taxon>
        <taxon>Pentatomomorpha</taxon>
        <taxon>Pentatomoidea</taxon>
        <taxon>Pentatomidae</taxon>
        <taxon>Pentatominae</taxon>
        <taxon>Nezara</taxon>
    </lineage>
</organism>
<dbReference type="EMBL" id="OV725077">
    <property type="protein sequence ID" value="CAH1390977.1"/>
    <property type="molecule type" value="Genomic_DNA"/>
</dbReference>
<name>A0A9P0H325_NEZVI</name>
<evidence type="ECO:0000313" key="2">
    <source>
        <dbReference type="EMBL" id="CAH1390977.1"/>
    </source>
</evidence>